<evidence type="ECO:0000256" key="1">
    <source>
        <dbReference type="SAM" id="Phobius"/>
    </source>
</evidence>
<feature type="transmembrane region" description="Helical" evidence="1">
    <location>
        <begin position="42"/>
        <end position="64"/>
    </location>
</feature>
<proteinExistence type="predicted"/>
<evidence type="ECO:0000313" key="2">
    <source>
        <dbReference type="EMBL" id="SPD30970.1"/>
    </source>
</evidence>
<name>A0A2N9J378_FAGSY</name>
<keyword evidence="1" id="KW-1133">Transmembrane helix</keyword>
<reference evidence="2" key="1">
    <citation type="submission" date="2018-02" db="EMBL/GenBank/DDBJ databases">
        <authorList>
            <person name="Cohen D.B."/>
            <person name="Kent A.D."/>
        </authorList>
    </citation>
    <scope>NUCLEOTIDE SEQUENCE</scope>
</reference>
<organism evidence="2">
    <name type="scientific">Fagus sylvatica</name>
    <name type="common">Beechnut</name>
    <dbReference type="NCBI Taxonomy" id="28930"/>
    <lineage>
        <taxon>Eukaryota</taxon>
        <taxon>Viridiplantae</taxon>
        <taxon>Streptophyta</taxon>
        <taxon>Embryophyta</taxon>
        <taxon>Tracheophyta</taxon>
        <taxon>Spermatophyta</taxon>
        <taxon>Magnoliopsida</taxon>
        <taxon>eudicotyledons</taxon>
        <taxon>Gunneridae</taxon>
        <taxon>Pentapetalae</taxon>
        <taxon>rosids</taxon>
        <taxon>fabids</taxon>
        <taxon>Fagales</taxon>
        <taxon>Fagaceae</taxon>
        <taxon>Fagus</taxon>
    </lineage>
</organism>
<keyword evidence="1" id="KW-0812">Transmembrane</keyword>
<dbReference type="EMBL" id="OIVN01006340">
    <property type="protein sequence ID" value="SPD30970.1"/>
    <property type="molecule type" value="Genomic_DNA"/>
</dbReference>
<accession>A0A2N9J378</accession>
<keyword evidence="1" id="KW-0472">Membrane</keyword>
<gene>
    <name evidence="2" type="ORF">FSB_LOCUS58852</name>
</gene>
<sequence>MARSMSKPFSHFPVTYFANLPTPPFTYTFVDRPPPLIGEEKLLLGVKIASAIVVLMIFTVVLIVKLRECRSHSSCGSSVSEGDGVTNSQIIIQLPALNTDDGSVLASWMIVSNILHKASHHLELIRLEEDYFC</sequence>
<dbReference type="AlphaFoldDB" id="A0A2N9J378"/>
<protein>
    <submittedName>
        <fullName evidence="2">Uncharacterized protein</fullName>
    </submittedName>
</protein>